<proteinExistence type="predicted"/>
<dbReference type="InterPro" id="IPR011893">
    <property type="entry name" value="Selenoprotein_Rdx-typ"/>
</dbReference>
<dbReference type="AlphaFoldDB" id="A0A8T4GU79"/>
<evidence type="ECO:0000313" key="2">
    <source>
        <dbReference type="EMBL" id="MBP1986436.1"/>
    </source>
</evidence>
<accession>A0A8T4GU79</accession>
<dbReference type="Pfam" id="PF10262">
    <property type="entry name" value="Rdx"/>
    <property type="match status" value="1"/>
</dbReference>
<evidence type="ECO:0000256" key="1">
    <source>
        <dbReference type="ARBA" id="ARBA00023284"/>
    </source>
</evidence>
<dbReference type="OrthoDB" id="33017at2157"/>
<dbReference type="RefSeq" id="WP_209490720.1">
    <property type="nucleotide sequence ID" value="NZ_JAGGLC010000001.1"/>
</dbReference>
<comment type="caution">
    <text evidence="2">The sequence shown here is derived from an EMBL/GenBank/DDBJ whole genome shotgun (WGS) entry which is preliminary data.</text>
</comment>
<sequence>MVSVEIEYCVPCGHRSRAQDLAESVLEEYGLKVDRVGLVTGDGGVFEVRVDGETIFDVDEDAYDADAIVDEIGTHVGATA</sequence>
<dbReference type="EMBL" id="JAGGLC010000001">
    <property type="protein sequence ID" value="MBP1986436.1"/>
    <property type="molecule type" value="Genomic_DNA"/>
</dbReference>
<keyword evidence="3" id="KW-1185">Reference proteome</keyword>
<keyword evidence="1" id="KW-0676">Redox-active center</keyword>
<dbReference type="Gene3D" id="3.40.30.10">
    <property type="entry name" value="Glutaredoxin"/>
    <property type="match status" value="1"/>
</dbReference>
<gene>
    <name evidence="2" type="ORF">J2753_000909</name>
</gene>
<dbReference type="InterPro" id="IPR036249">
    <property type="entry name" value="Thioredoxin-like_sf"/>
</dbReference>
<protein>
    <submittedName>
        <fullName evidence="2">Selenoprotein W-related protein</fullName>
    </submittedName>
</protein>
<evidence type="ECO:0000313" key="3">
    <source>
        <dbReference type="Proteomes" id="UP000823736"/>
    </source>
</evidence>
<reference evidence="2" key="1">
    <citation type="submission" date="2021-03" db="EMBL/GenBank/DDBJ databases">
        <title>Genomic Encyclopedia of Type Strains, Phase IV (KMG-IV): sequencing the most valuable type-strain genomes for metagenomic binning, comparative biology and taxonomic classification.</title>
        <authorList>
            <person name="Goeker M."/>
        </authorList>
    </citation>
    <scope>NUCLEOTIDE SEQUENCE</scope>
    <source>
        <strain evidence="2">DSM 26232</strain>
    </source>
</reference>
<dbReference type="NCBIfam" id="TIGR02174">
    <property type="entry name" value="CXXU_selWTH"/>
    <property type="match status" value="1"/>
</dbReference>
<dbReference type="SUPFAM" id="SSF52833">
    <property type="entry name" value="Thioredoxin-like"/>
    <property type="match status" value="1"/>
</dbReference>
<name>A0A8T4GU79_9EURY</name>
<dbReference type="Proteomes" id="UP000823736">
    <property type="component" value="Unassembled WGS sequence"/>
</dbReference>
<organism evidence="2 3">
    <name type="scientific">Halolamina salifodinae</name>
    <dbReference type="NCBI Taxonomy" id="1202767"/>
    <lineage>
        <taxon>Archaea</taxon>
        <taxon>Methanobacteriati</taxon>
        <taxon>Methanobacteriota</taxon>
        <taxon>Stenosarchaea group</taxon>
        <taxon>Halobacteria</taxon>
        <taxon>Halobacteriales</taxon>
        <taxon>Haloferacaceae</taxon>
    </lineage>
</organism>